<evidence type="ECO:0000259" key="2">
    <source>
        <dbReference type="PROSITE" id="PS52001"/>
    </source>
</evidence>
<name>A0A8H6CRR0_9LECA</name>
<dbReference type="InterPro" id="IPR019181">
    <property type="entry name" value="LSM12_ABD"/>
</dbReference>
<reference evidence="3 4" key="1">
    <citation type="journal article" date="2020" name="Genomics">
        <title>Complete, high-quality genomes from long-read metagenomic sequencing of two wolf lichen thalli reveals enigmatic genome architecture.</title>
        <authorList>
            <person name="McKenzie S.K."/>
            <person name="Walston R.F."/>
            <person name="Allen J.L."/>
        </authorList>
    </citation>
    <scope>NUCLEOTIDE SEQUENCE [LARGE SCALE GENOMIC DNA]</scope>
    <source>
        <strain evidence="3">WasteWater1</strain>
    </source>
</reference>
<dbReference type="InterPro" id="IPR039683">
    <property type="entry name" value="Lsm12-like"/>
</dbReference>
<dbReference type="PROSITE" id="PS52001">
    <property type="entry name" value="AD"/>
    <property type="match status" value="1"/>
</dbReference>
<protein>
    <recommendedName>
        <fullName evidence="2">AD domain-containing protein</fullName>
    </recommendedName>
</protein>
<feature type="region of interest" description="Disordered" evidence="1">
    <location>
        <begin position="196"/>
        <end position="226"/>
    </location>
</feature>
<sequence length="226" mass="23938">MAESTKRQNNAAGKAPVATPNVGQLVALETAMSGAIGGKVRLQTTVPAHPTLEGTLYTICPLTHIVALSTTPPNTIHHLLALPSITTLTILSPPPSVPALPPYLSTTALHARAAAALQRAHEKASRVNRNVSKEAQEIFDAISRMLPTRWDGKDIVVMDQVVVKGPGYRSEDCRAGKEAGSALARVKKVLENERKKLAQREPKVPKPVIPAVPAIPTFSGGPRKGG</sequence>
<dbReference type="Proteomes" id="UP000593566">
    <property type="component" value="Unassembled WGS sequence"/>
</dbReference>
<dbReference type="Pfam" id="PF09793">
    <property type="entry name" value="AD"/>
    <property type="match status" value="1"/>
</dbReference>
<comment type="caution">
    <text evidence="3">The sequence shown here is derived from an EMBL/GenBank/DDBJ whole genome shotgun (WGS) entry which is preliminary data.</text>
</comment>
<feature type="domain" description="AD" evidence="2">
    <location>
        <begin position="102"/>
        <end position="198"/>
    </location>
</feature>
<evidence type="ECO:0000256" key="1">
    <source>
        <dbReference type="SAM" id="MobiDB-lite"/>
    </source>
</evidence>
<dbReference type="SMART" id="SM00995">
    <property type="entry name" value="AD"/>
    <property type="match status" value="1"/>
</dbReference>
<accession>A0A8H6CRR0</accession>
<proteinExistence type="predicted"/>
<dbReference type="EMBL" id="JACCJB010000004">
    <property type="protein sequence ID" value="KAF6228294.1"/>
    <property type="molecule type" value="Genomic_DNA"/>
</dbReference>
<dbReference type="PANTHER" id="PTHR13542">
    <property type="entry name" value="LSM12 HOMOLOG"/>
    <property type="match status" value="1"/>
</dbReference>
<evidence type="ECO:0000313" key="4">
    <source>
        <dbReference type="Proteomes" id="UP000593566"/>
    </source>
</evidence>
<organism evidence="3 4">
    <name type="scientific">Letharia lupina</name>
    <dbReference type="NCBI Taxonomy" id="560253"/>
    <lineage>
        <taxon>Eukaryota</taxon>
        <taxon>Fungi</taxon>
        <taxon>Dikarya</taxon>
        <taxon>Ascomycota</taxon>
        <taxon>Pezizomycotina</taxon>
        <taxon>Lecanoromycetes</taxon>
        <taxon>OSLEUM clade</taxon>
        <taxon>Lecanoromycetidae</taxon>
        <taxon>Lecanorales</taxon>
        <taxon>Lecanorineae</taxon>
        <taxon>Parmeliaceae</taxon>
        <taxon>Letharia</taxon>
    </lineage>
</organism>
<evidence type="ECO:0000313" key="3">
    <source>
        <dbReference type="EMBL" id="KAF6228294.1"/>
    </source>
</evidence>
<dbReference type="AlphaFoldDB" id="A0A8H6CRR0"/>
<dbReference type="InterPro" id="IPR047574">
    <property type="entry name" value="AD"/>
</dbReference>
<dbReference type="GeneID" id="59336421"/>
<dbReference type="RefSeq" id="XP_037156228.1">
    <property type="nucleotide sequence ID" value="XM_037298892.1"/>
</dbReference>
<keyword evidence="4" id="KW-1185">Reference proteome</keyword>
<gene>
    <name evidence="3" type="ORF">HO133_008024</name>
</gene>